<accession>A0ABT4UGF8</accession>
<evidence type="ECO:0000313" key="2">
    <source>
        <dbReference type="Proteomes" id="UP001210231"/>
    </source>
</evidence>
<name>A0ABT4UGF8_9BACT</name>
<keyword evidence="2" id="KW-1185">Reference proteome</keyword>
<evidence type="ECO:0000313" key="1">
    <source>
        <dbReference type="EMBL" id="MDA3613944.1"/>
    </source>
</evidence>
<dbReference type="Proteomes" id="UP001210231">
    <property type="component" value="Unassembled WGS sequence"/>
</dbReference>
<comment type="caution">
    <text evidence="1">The sequence shown here is derived from an EMBL/GenBank/DDBJ whole genome shotgun (WGS) entry which is preliminary data.</text>
</comment>
<proteinExistence type="predicted"/>
<dbReference type="EMBL" id="JAQGEF010000003">
    <property type="protein sequence ID" value="MDA3613944.1"/>
    <property type="molecule type" value="Genomic_DNA"/>
</dbReference>
<evidence type="ECO:0008006" key="3">
    <source>
        <dbReference type="Google" id="ProtNLM"/>
    </source>
</evidence>
<organism evidence="1 2">
    <name type="scientific">Polluticaenibacter yanchengensis</name>
    <dbReference type="NCBI Taxonomy" id="3014562"/>
    <lineage>
        <taxon>Bacteria</taxon>
        <taxon>Pseudomonadati</taxon>
        <taxon>Bacteroidota</taxon>
        <taxon>Chitinophagia</taxon>
        <taxon>Chitinophagales</taxon>
        <taxon>Chitinophagaceae</taxon>
        <taxon>Polluticaenibacter</taxon>
    </lineage>
</organism>
<reference evidence="1 2" key="1">
    <citation type="submission" date="2022-12" db="EMBL/GenBank/DDBJ databases">
        <title>Chitinophagaceae gen. sp. nov., a new member of the family Chitinophagaceae, isolated from soil in a chemical factory.</title>
        <authorList>
            <person name="Ke Z."/>
        </authorList>
    </citation>
    <scope>NUCLEOTIDE SEQUENCE [LARGE SCALE GENOMIC DNA]</scope>
    <source>
        <strain evidence="1 2">LY-5</strain>
    </source>
</reference>
<dbReference type="RefSeq" id="WP_407030274.1">
    <property type="nucleotide sequence ID" value="NZ_JAQGEF010000003.1"/>
</dbReference>
<protein>
    <recommendedName>
        <fullName evidence="3">MYM-type domain-containing protein</fullName>
    </recommendedName>
</protein>
<sequence length="84" mass="9999">MRIVITEYNSEDTCKCQFCEKIIASFNEDTMTPPPEKCYKNGNIPIPNFGWFCSQICAEKYEKKYTIRFVRQIDGRIDYYADEF</sequence>
<gene>
    <name evidence="1" type="ORF">O3P16_03935</name>
</gene>